<dbReference type="InterPro" id="IPR014716">
    <property type="entry name" value="Fibrinogen_a/b/g_C_1"/>
</dbReference>
<evidence type="ECO:0000313" key="2">
    <source>
        <dbReference type="EMBL" id="RMX58642.1"/>
    </source>
</evidence>
<dbReference type="AlphaFoldDB" id="A0A3M6UY98"/>
<dbReference type="PROSITE" id="PS50948">
    <property type="entry name" value="PAN"/>
    <property type="match status" value="1"/>
</dbReference>
<dbReference type="SUPFAM" id="SSF56496">
    <property type="entry name" value="Fibrinogen C-terminal domain-like"/>
    <property type="match status" value="1"/>
</dbReference>
<dbReference type="InterPro" id="IPR003609">
    <property type="entry name" value="Pan_app"/>
</dbReference>
<dbReference type="InterPro" id="IPR036056">
    <property type="entry name" value="Fibrinogen-like_C"/>
</dbReference>
<evidence type="ECO:0000259" key="1">
    <source>
        <dbReference type="PROSITE" id="PS50948"/>
    </source>
</evidence>
<accession>A0A3M6UY98</accession>
<evidence type="ECO:0000313" key="3">
    <source>
        <dbReference type="Proteomes" id="UP000275408"/>
    </source>
</evidence>
<comment type="caution">
    <text evidence="2">The sequence shown here is derived from an EMBL/GenBank/DDBJ whole genome shotgun (WGS) entry which is preliminary data.</text>
</comment>
<name>A0A3M6UY98_POCDA</name>
<dbReference type="EMBL" id="RCHS01000475">
    <property type="protein sequence ID" value="RMX58642.1"/>
    <property type="molecule type" value="Genomic_DNA"/>
</dbReference>
<feature type="domain" description="Apple" evidence="1">
    <location>
        <begin position="56"/>
        <end position="137"/>
    </location>
</feature>
<dbReference type="Pfam" id="PF00024">
    <property type="entry name" value="PAN_1"/>
    <property type="match status" value="1"/>
</dbReference>
<sequence length="358" mass="40452">MHVDESIMLDPSANNIIFSPEIDLFWRLLHGADMKLEVLLLFFVGRMSGHGAEDFCLETKSSILHDHVLVGHVITSLVTRGFLSCAQRCLSMSPCSSFNYQTSAVRDGICELNNNEDGAVRSKVTPKHGFAFGQIQRKEKPHSCLEAAHRGARASGFYCIQDGDGHLYKMYCDLASEPGWAWTLVTSQGLSNREEQFASVGLLVDSPKNTEMANWQAYRLPLSKMTKLKSQSTHWRITCSFPTLGVDYKDYVRAEFQKFDILTFMAGRECKEVEYIDVRGHNCSQCTVAWGQKNNLFLTHRSDVNECGRGPTPHNIDGEQTFGRYKKGRNPKFRCTSANSSTTNYWFGHKLNLKDSFD</sequence>
<proteinExistence type="predicted"/>
<dbReference type="Gene3D" id="3.90.215.10">
    <property type="entry name" value="Gamma Fibrinogen, chain A, domain 1"/>
    <property type="match status" value="1"/>
</dbReference>
<organism evidence="2 3">
    <name type="scientific">Pocillopora damicornis</name>
    <name type="common">Cauliflower coral</name>
    <name type="synonym">Millepora damicornis</name>
    <dbReference type="NCBI Taxonomy" id="46731"/>
    <lineage>
        <taxon>Eukaryota</taxon>
        <taxon>Metazoa</taxon>
        <taxon>Cnidaria</taxon>
        <taxon>Anthozoa</taxon>
        <taxon>Hexacorallia</taxon>
        <taxon>Scleractinia</taxon>
        <taxon>Astrocoeniina</taxon>
        <taxon>Pocilloporidae</taxon>
        <taxon>Pocillopora</taxon>
    </lineage>
</organism>
<gene>
    <name evidence="2" type="ORF">pdam_00017972</name>
</gene>
<reference evidence="2 3" key="1">
    <citation type="journal article" date="2018" name="Sci. Rep.">
        <title>Comparative analysis of the Pocillopora damicornis genome highlights role of immune system in coral evolution.</title>
        <authorList>
            <person name="Cunning R."/>
            <person name="Bay R.A."/>
            <person name="Gillette P."/>
            <person name="Baker A.C."/>
            <person name="Traylor-Knowles N."/>
        </authorList>
    </citation>
    <scope>NUCLEOTIDE SEQUENCE [LARGE SCALE GENOMIC DNA]</scope>
    <source>
        <strain evidence="2">RSMAS</strain>
        <tissue evidence="2">Whole animal</tissue>
    </source>
</reference>
<protein>
    <recommendedName>
        <fullName evidence="1">Apple domain-containing protein</fullName>
    </recommendedName>
</protein>
<dbReference type="OrthoDB" id="5965053at2759"/>
<keyword evidence="3" id="KW-1185">Reference proteome</keyword>
<dbReference type="Proteomes" id="UP000275408">
    <property type="component" value="Unassembled WGS sequence"/>
</dbReference>